<keyword evidence="3" id="KW-1185">Reference proteome</keyword>
<name>A0A9P3G7M4_9APHY</name>
<protein>
    <submittedName>
        <fullName evidence="2">Uncharacterized protein</fullName>
    </submittedName>
</protein>
<dbReference type="OrthoDB" id="2799468at2759"/>
<gene>
    <name evidence="2" type="ORF">PsYK624_050120</name>
</gene>
<dbReference type="EMBL" id="BPQB01000011">
    <property type="protein sequence ID" value="GJE88924.1"/>
    <property type="molecule type" value="Genomic_DNA"/>
</dbReference>
<dbReference type="Proteomes" id="UP000703269">
    <property type="component" value="Unassembled WGS sequence"/>
</dbReference>
<comment type="caution">
    <text evidence="2">The sequence shown here is derived from an EMBL/GenBank/DDBJ whole genome shotgun (WGS) entry which is preliminary data.</text>
</comment>
<reference evidence="2 3" key="1">
    <citation type="submission" date="2021-08" db="EMBL/GenBank/DDBJ databases">
        <title>Draft Genome Sequence of Phanerochaete sordida strain YK-624.</title>
        <authorList>
            <person name="Mori T."/>
            <person name="Dohra H."/>
            <person name="Suzuki T."/>
            <person name="Kawagishi H."/>
            <person name="Hirai H."/>
        </authorList>
    </citation>
    <scope>NUCLEOTIDE SEQUENCE [LARGE SCALE GENOMIC DNA]</scope>
    <source>
        <strain evidence="2 3">YK-624</strain>
    </source>
</reference>
<feature type="compositionally biased region" description="Low complexity" evidence="1">
    <location>
        <begin position="228"/>
        <end position="240"/>
    </location>
</feature>
<evidence type="ECO:0000313" key="3">
    <source>
        <dbReference type="Proteomes" id="UP000703269"/>
    </source>
</evidence>
<evidence type="ECO:0000256" key="1">
    <source>
        <dbReference type="SAM" id="MobiDB-lite"/>
    </source>
</evidence>
<accession>A0A9P3G7M4</accession>
<sequence>MFTPAPHVLGAAHHDAAHFVPRIDLKTISEAEARTLMSVELKALGYRPSPGSLAAEAQAEAAKHPRTAAQRSWRCPGAQDYVRRKALGHRLPPGSLASQAQSASAKHPNCASLAAPSAQMLTRAALEGATALESVAAAEIDLNFIGEVEARKLMSEKHKALGHRVSQSPTSEPELNLEALSADEARALQSEEQKVLGYRPPAASLAAQAQSVVDRRADDGVPADAQTVQSEESQVPEQQPAVDGGARTFGELGL</sequence>
<feature type="region of interest" description="Disordered" evidence="1">
    <location>
        <begin position="207"/>
        <end position="254"/>
    </location>
</feature>
<organism evidence="2 3">
    <name type="scientific">Phanerochaete sordida</name>
    <dbReference type="NCBI Taxonomy" id="48140"/>
    <lineage>
        <taxon>Eukaryota</taxon>
        <taxon>Fungi</taxon>
        <taxon>Dikarya</taxon>
        <taxon>Basidiomycota</taxon>
        <taxon>Agaricomycotina</taxon>
        <taxon>Agaricomycetes</taxon>
        <taxon>Polyporales</taxon>
        <taxon>Phanerochaetaceae</taxon>
        <taxon>Phanerochaete</taxon>
    </lineage>
</organism>
<proteinExistence type="predicted"/>
<dbReference type="AlphaFoldDB" id="A0A9P3G7M4"/>
<evidence type="ECO:0000313" key="2">
    <source>
        <dbReference type="EMBL" id="GJE88924.1"/>
    </source>
</evidence>